<keyword evidence="2" id="KW-1185">Reference proteome</keyword>
<protein>
    <submittedName>
        <fullName evidence="1">Uncharacterized protein</fullName>
    </submittedName>
</protein>
<reference evidence="1" key="2">
    <citation type="submission" date="2021-02" db="EMBL/GenBank/DDBJ databases">
        <authorList>
            <person name="Kimball J.A."/>
            <person name="Haas M.W."/>
            <person name="Macchietto M."/>
            <person name="Kono T."/>
            <person name="Duquette J."/>
            <person name="Shao M."/>
        </authorList>
    </citation>
    <scope>NUCLEOTIDE SEQUENCE</scope>
    <source>
        <tissue evidence="1">Fresh leaf tissue</tissue>
    </source>
</reference>
<dbReference type="EMBL" id="JAAALK010000082">
    <property type="protein sequence ID" value="KAG8088272.1"/>
    <property type="molecule type" value="Genomic_DNA"/>
</dbReference>
<organism evidence="1 2">
    <name type="scientific">Zizania palustris</name>
    <name type="common">Northern wild rice</name>
    <dbReference type="NCBI Taxonomy" id="103762"/>
    <lineage>
        <taxon>Eukaryota</taxon>
        <taxon>Viridiplantae</taxon>
        <taxon>Streptophyta</taxon>
        <taxon>Embryophyta</taxon>
        <taxon>Tracheophyta</taxon>
        <taxon>Spermatophyta</taxon>
        <taxon>Magnoliopsida</taxon>
        <taxon>Liliopsida</taxon>
        <taxon>Poales</taxon>
        <taxon>Poaceae</taxon>
        <taxon>BOP clade</taxon>
        <taxon>Oryzoideae</taxon>
        <taxon>Oryzeae</taxon>
        <taxon>Zizaniinae</taxon>
        <taxon>Zizania</taxon>
    </lineage>
</organism>
<proteinExistence type="predicted"/>
<dbReference type="Proteomes" id="UP000729402">
    <property type="component" value="Unassembled WGS sequence"/>
</dbReference>
<comment type="caution">
    <text evidence="1">The sequence shown here is derived from an EMBL/GenBank/DDBJ whole genome shotgun (WGS) entry which is preliminary data.</text>
</comment>
<evidence type="ECO:0000313" key="2">
    <source>
        <dbReference type="Proteomes" id="UP000729402"/>
    </source>
</evidence>
<evidence type="ECO:0000313" key="1">
    <source>
        <dbReference type="EMBL" id="KAG8088272.1"/>
    </source>
</evidence>
<sequence length="99" mass="11094">MSEFCYLIKTGNQGWPQILWLWLAIAASMHVDNLVLTMNLKLSLIPVMHDSIDNSSGTGEKNAKMTGTSHLPESKIYLFADIFCTHLQKNSIGDIGDRR</sequence>
<reference evidence="1" key="1">
    <citation type="journal article" date="2021" name="bioRxiv">
        <title>Whole Genome Assembly and Annotation of Northern Wild Rice, Zizania palustris L., Supports a Whole Genome Duplication in the Zizania Genus.</title>
        <authorList>
            <person name="Haas M."/>
            <person name="Kono T."/>
            <person name="Macchietto M."/>
            <person name="Millas R."/>
            <person name="McGilp L."/>
            <person name="Shao M."/>
            <person name="Duquette J."/>
            <person name="Hirsch C.N."/>
            <person name="Kimball J."/>
        </authorList>
    </citation>
    <scope>NUCLEOTIDE SEQUENCE</scope>
    <source>
        <tissue evidence="1">Fresh leaf tissue</tissue>
    </source>
</reference>
<accession>A0A8J6BHQ6</accession>
<dbReference type="AlphaFoldDB" id="A0A8J6BHQ6"/>
<gene>
    <name evidence="1" type="ORF">GUJ93_ZPchr0010g9669</name>
</gene>
<name>A0A8J6BHQ6_ZIZPA</name>